<feature type="non-terminal residue" evidence="4">
    <location>
        <position position="338"/>
    </location>
</feature>
<dbReference type="HOGENOM" id="CLU_002706_0_0_1"/>
<dbReference type="Gramene" id="EFJ14953">
    <property type="protein sequence ID" value="EFJ14953"/>
    <property type="gene ID" value="SELMODRAFT_119487"/>
</dbReference>
<dbReference type="Gene3D" id="1.25.40.10">
    <property type="entry name" value="Tetratricopeptide repeat domain"/>
    <property type="match status" value="3"/>
</dbReference>
<organism evidence="5">
    <name type="scientific">Selaginella moellendorffii</name>
    <name type="common">Spikemoss</name>
    <dbReference type="NCBI Taxonomy" id="88036"/>
    <lineage>
        <taxon>Eukaryota</taxon>
        <taxon>Viridiplantae</taxon>
        <taxon>Streptophyta</taxon>
        <taxon>Embryophyta</taxon>
        <taxon>Tracheophyta</taxon>
        <taxon>Lycopodiopsida</taxon>
        <taxon>Selaginellales</taxon>
        <taxon>Selaginellaceae</taxon>
        <taxon>Selaginella</taxon>
    </lineage>
</organism>
<evidence type="ECO:0000256" key="3">
    <source>
        <dbReference type="PROSITE-ProRule" id="PRU00708"/>
    </source>
</evidence>
<dbReference type="Proteomes" id="UP000001514">
    <property type="component" value="Unassembled WGS sequence"/>
</dbReference>
<dbReference type="AlphaFoldDB" id="D8SL28"/>
<evidence type="ECO:0000256" key="2">
    <source>
        <dbReference type="ARBA" id="ARBA00061659"/>
    </source>
</evidence>
<protein>
    <recommendedName>
        <fullName evidence="6">Pentacotripeptide-repeat region of PRORP domain-containing protein</fullName>
    </recommendedName>
</protein>
<dbReference type="InterPro" id="IPR002885">
    <property type="entry name" value="PPR_rpt"/>
</dbReference>
<dbReference type="Pfam" id="PF01535">
    <property type="entry name" value="PPR"/>
    <property type="match status" value="3"/>
</dbReference>
<accession>D8SL28</accession>
<evidence type="ECO:0000256" key="1">
    <source>
        <dbReference type="ARBA" id="ARBA00022737"/>
    </source>
</evidence>
<dbReference type="Pfam" id="PF13041">
    <property type="entry name" value="PPR_2"/>
    <property type="match status" value="2"/>
</dbReference>
<dbReference type="PROSITE" id="PS51375">
    <property type="entry name" value="PPR"/>
    <property type="match status" value="5"/>
</dbReference>
<dbReference type="GO" id="GO:0009451">
    <property type="term" value="P:RNA modification"/>
    <property type="evidence" value="ECO:0000318"/>
    <property type="project" value="GO_Central"/>
</dbReference>
<keyword evidence="5" id="KW-1185">Reference proteome</keyword>
<feature type="repeat" description="PPR" evidence="3">
    <location>
        <begin position="47"/>
        <end position="81"/>
    </location>
</feature>
<dbReference type="NCBIfam" id="TIGR00756">
    <property type="entry name" value="PPR"/>
    <property type="match status" value="4"/>
</dbReference>
<feature type="repeat" description="PPR" evidence="3">
    <location>
        <begin position="258"/>
        <end position="292"/>
    </location>
</feature>
<name>D8SL28_SELML</name>
<dbReference type="SUPFAM" id="SSF48452">
    <property type="entry name" value="TPR-like"/>
    <property type="match status" value="1"/>
</dbReference>
<dbReference type="eggNOG" id="KOG4197">
    <property type="taxonomic scope" value="Eukaryota"/>
</dbReference>
<dbReference type="InterPro" id="IPR046960">
    <property type="entry name" value="PPR_At4g14850-like_plant"/>
</dbReference>
<feature type="repeat" description="PPR" evidence="3">
    <location>
        <begin position="116"/>
        <end position="150"/>
    </location>
</feature>
<feature type="repeat" description="PPR" evidence="3">
    <location>
        <begin position="294"/>
        <end position="328"/>
    </location>
</feature>
<comment type="similarity">
    <text evidence="2">Belongs to the PPR family. PCMP-E subfamily.</text>
</comment>
<dbReference type="KEGG" id="smo:SELMODRAFT_119487"/>
<proteinExistence type="inferred from homology"/>
<sequence>MITRAPGGIVPDEVTFLPVLQSCSGLQDLVEGEAIHDLAAKLGLESNVVIANALINMYGKCGRIAKARDLFDRMKRRSIVSLNTIISAYALNGCGFQAIDLYKKMAELEQQNFQPNDITFNALINMYGKCGSVDSAKSVFLAMASSSPSSSCRDVISWTAMITALAQNSREEEAVGLFREMELEGVKANDVTLAALATAFVNLGNFGDGCHIYPRVAALGMKLDVVLGTVLIGLHGICGEDVVTASKIFEQIEHSKKNVISWNAMIAVYAQSGKNSEALELFRAMDRIPCGERDLVSWNAMVAACSQNGAGEEALDLYHRMNLEGAVRASEITYSSVL</sequence>
<keyword evidence="1" id="KW-0677">Repeat</keyword>
<dbReference type="PANTHER" id="PTHR24015">
    <property type="entry name" value="OS07G0578800 PROTEIN-RELATED"/>
    <property type="match status" value="1"/>
</dbReference>
<dbReference type="InParanoid" id="D8SL28"/>
<dbReference type="Pfam" id="PF12854">
    <property type="entry name" value="PPR_1"/>
    <property type="match status" value="1"/>
</dbReference>
<dbReference type="EMBL" id="GL377625">
    <property type="protein sequence ID" value="EFJ14953.1"/>
    <property type="molecule type" value="Genomic_DNA"/>
</dbReference>
<dbReference type="FunFam" id="1.25.40.10:FF:000205">
    <property type="entry name" value="Pentatricopeptide repeat-containing protein, mitochondrial"/>
    <property type="match status" value="1"/>
</dbReference>
<reference evidence="4 5" key="1">
    <citation type="journal article" date="2011" name="Science">
        <title>The Selaginella genome identifies genetic changes associated with the evolution of vascular plants.</title>
        <authorList>
            <person name="Banks J.A."/>
            <person name="Nishiyama T."/>
            <person name="Hasebe M."/>
            <person name="Bowman J.L."/>
            <person name="Gribskov M."/>
            <person name="dePamphilis C."/>
            <person name="Albert V.A."/>
            <person name="Aono N."/>
            <person name="Aoyama T."/>
            <person name="Ambrose B.A."/>
            <person name="Ashton N.W."/>
            <person name="Axtell M.J."/>
            <person name="Barker E."/>
            <person name="Barker M.S."/>
            <person name="Bennetzen J.L."/>
            <person name="Bonawitz N.D."/>
            <person name="Chapple C."/>
            <person name="Cheng C."/>
            <person name="Correa L.G."/>
            <person name="Dacre M."/>
            <person name="DeBarry J."/>
            <person name="Dreyer I."/>
            <person name="Elias M."/>
            <person name="Engstrom E.M."/>
            <person name="Estelle M."/>
            <person name="Feng L."/>
            <person name="Finet C."/>
            <person name="Floyd S.K."/>
            <person name="Frommer W.B."/>
            <person name="Fujita T."/>
            <person name="Gramzow L."/>
            <person name="Gutensohn M."/>
            <person name="Harholt J."/>
            <person name="Hattori M."/>
            <person name="Heyl A."/>
            <person name="Hirai T."/>
            <person name="Hiwatashi Y."/>
            <person name="Ishikawa M."/>
            <person name="Iwata M."/>
            <person name="Karol K.G."/>
            <person name="Koehler B."/>
            <person name="Kolukisaoglu U."/>
            <person name="Kubo M."/>
            <person name="Kurata T."/>
            <person name="Lalonde S."/>
            <person name="Li K."/>
            <person name="Li Y."/>
            <person name="Litt A."/>
            <person name="Lyons E."/>
            <person name="Manning G."/>
            <person name="Maruyama T."/>
            <person name="Michael T.P."/>
            <person name="Mikami K."/>
            <person name="Miyazaki S."/>
            <person name="Morinaga S."/>
            <person name="Murata T."/>
            <person name="Mueller-Roeber B."/>
            <person name="Nelson D.R."/>
            <person name="Obara M."/>
            <person name="Oguri Y."/>
            <person name="Olmstead R.G."/>
            <person name="Onodera N."/>
            <person name="Petersen B.L."/>
            <person name="Pils B."/>
            <person name="Prigge M."/>
            <person name="Rensing S.A."/>
            <person name="Riano-Pachon D.M."/>
            <person name="Roberts A.W."/>
            <person name="Sato Y."/>
            <person name="Scheller H.V."/>
            <person name="Schulz B."/>
            <person name="Schulz C."/>
            <person name="Shakirov E.V."/>
            <person name="Shibagaki N."/>
            <person name="Shinohara N."/>
            <person name="Shippen D.E."/>
            <person name="Soerensen I."/>
            <person name="Sotooka R."/>
            <person name="Sugimoto N."/>
            <person name="Sugita M."/>
            <person name="Sumikawa N."/>
            <person name="Tanurdzic M."/>
            <person name="Theissen G."/>
            <person name="Ulvskov P."/>
            <person name="Wakazuki S."/>
            <person name="Weng J.K."/>
            <person name="Willats W.W."/>
            <person name="Wipf D."/>
            <person name="Wolf P.G."/>
            <person name="Yang L."/>
            <person name="Zimmer A.D."/>
            <person name="Zhu Q."/>
            <person name="Mitros T."/>
            <person name="Hellsten U."/>
            <person name="Loque D."/>
            <person name="Otillar R."/>
            <person name="Salamov A."/>
            <person name="Schmutz J."/>
            <person name="Shapiro H."/>
            <person name="Lindquist E."/>
            <person name="Lucas S."/>
            <person name="Rokhsar D."/>
            <person name="Grigoriev I.V."/>
        </authorList>
    </citation>
    <scope>NUCLEOTIDE SEQUENCE [LARGE SCALE GENOMIC DNA]</scope>
</reference>
<evidence type="ECO:0000313" key="4">
    <source>
        <dbReference type="EMBL" id="EFJ14953.1"/>
    </source>
</evidence>
<evidence type="ECO:0000313" key="5">
    <source>
        <dbReference type="Proteomes" id="UP000001514"/>
    </source>
</evidence>
<dbReference type="GO" id="GO:0005739">
    <property type="term" value="C:mitochondrion"/>
    <property type="evidence" value="ECO:0007669"/>
    <property type="project" value="UniProtKB-ARBA"/>
</dbReference>
<gene>
    <name evidence="4" type="ORF">SELMODRAFT_119487</name>
</gene>
<dbReference type="STRING" id="88036.D8SL28"/>
<feature type="repeat" description="PPR" evidence="3">
    <location>
        <begin position="154"/>
        <end position="188"/>
    </location>
</feature>
<dbReference type="InterPro" id="IPR011990">
    <property type="entry name" value="TPR-like_helical_dom_sf"/>
</dbReference>
<dbReference type="PANTHER" id="PTHR24015:SF548">
    <property type="entry name" value="OS08G0340900 PROTEIN"/>
    <property type="match status" value="1"/>
</dbReference>
<evidence type="ECO:0008006" key="6">
    <source>
        <dbReference type="Google" id="ProtNLM"/>
    </source>
</evidence>
<dbReference type="GO" id="GO:0003723">
    <property type="term" value="F:RNA binding"/>
    <property type="evidence" value="ECO:0007669"/>
    <property type="project" value="InterPro"/>
</dbReference>